<sequence length="633" mass="66158">MVAEHLSGALVRLRDALREVVLPLSVPGAAEQRQEAEQIVAQLDNYVVPRLAHLDAPLLAVVGGSTGAGKSTLVNSLLGRVVSPAGVIRPTTRSPVLVHNSGDARWFESDRILPGLARTRAVSSGPGALQLTADPNLPAGLALLDAPDIDSLVDENRALAAQLLDAADLWLFVTSAARYADAVPWEYLNAAASRGASVAVVCDRIPPAAAQLVPVDLGRLMSARGLADSPLFAVPETVTDEHGRLPETALAPIRSYLATLAADNRRREQVVLATLDGAIGAIVRAAPSVADAARAQTEVVRQLAVDAAHCFHEAIHAVRRQSGDGTLLRGEVLLRWHDYVGTSEFSRVIDEKVSWLRDRITRALTGESPQGVHAAAAAESGLEALVREQGEAACERAAAAWRGTPAGRALMAGHPGLARASDEFATRCASAIRQWQADVLALVADQGKGRRRTARLAAAGVNGAGAALMIVIFAHTAGLSGAEMGVAGGTTVVAQRLLEAIFGDEAVRRLAETARQKLDERVVALMDTELDRFTVLLAELGVDDTVAERVDAAIAEVVAVRSGSPRPGSLAGSGGGFAPADEPSGADVRPAPRLDQVSARAQAGEIVDAELVDEPPALPRPSGDESGEDGRQR</sequence>
<dbReference type="Proteomes" id="UP000198815">
    <property type="component" value="Unassembled WGS sequence"/>
</dbReference>
<evidence type="ECO:0000256" key="1">
    <source>
        <dbReference type="SAM" id="MobiDB-lite"/>
    </source>
</evidence>
<protein>
    <submittedName>
        <fullName evidence="2">Dynamin family protein</fullName>
    </submittedName>
</protein>
<dbReference type="GO" id="GO:0043024">
    <property type="term" value="F:ribosomal small subunit binding"/>
    <property type="evidence" value="ECO:0007669"/>
    <property type="project" value="TreeGrafter"/>
</dbReference>
<accession>A0A1H9TM63</accession>
<dbReference type="PANTHER" id="PTHR42698">
    <property type="entry name" value="GTPASE ERA"/>
    <property type="match status" value="1"/>
</dbReference>
<feature type="region of interest" description="Disordered" evidence="1">
    <location>
        <begin position="563"/>
        <end position="633"/>
    </location>
</feature>
<dbReference type="GO" id="GO:0005829">
    <property type="term" value="C:cytosol"/>
    <property type="evidence" value="ECO:0007669"/>
    <property type="project" value="TreeGrafter"/>
</dbReference>
<name>A0A1H9TM63_9ACTN</name>
<dbReference type="GO" id="GO:0000028">
    <property type="term" value="P:ribosomal small subunit assembly"/>
    <property type="evidence" value="ECO:0007669"/>
    <property type="project" value="TreeGrafter"/>
</dbReference>
<dbReference type="InterPro" id="IPR027417">
    <property type="entry name" value="P-loop_NTPase"/>
</dbReference>
<proteinExistence type="predicted"/>
<dbReference type="InterPro" id="IPR005662">
    <property type="entry name" value="GTPase_Era-like"/>
</dbReference>
<organism evidence="2 3">
    <name type="scientific">Propionibacterium cyclohexanicum</name>
    <dbReference type="NCBI Taxonomy" id="64702"/>
    <lineage>
        <taxon>Bacteria</taxon>
        <taxon>Bacillati</taxon>
        <taxon>Actinomycetota</taxon>
        <taxon>Actinomycetes</taxon>
        <taxon>Propionibacteriales</taxon>
        <taxon>Propionibacteriaceae</taxon>
        <taxon>Propionibacterium</taxon>
    </lineage>
</organism>
<dbReference type="CDD" id="cd00882">
    <property type="entry name" value="Ras_like_GTPase"/>
    <property type="match status" value="1"/>
</dbReference>
<dbReference type="PANTHER" id="PTHR42698:SF1">
    <property type="entry name" value="GTPASE ERA, MITOCHONDRIAL"/>
    <property type="match status" value="1"/>
</dbReference>
<keyword evidence="3" id="KW-1185">Reference proteome</keyword>
<dbReference type="GO" id="GO:0019843">
    <property type="term" value="F:rRNA binding"/>
    <property type="evidence" value="ECO:0007669"/>
    <property type="project" value="TreeGrafter"/>
</dbReference>
<dbReference type="EMBL" id="FOGZ01000025">
    <property type="protein sequence ID" value="SER98236.1"/>
    <property type="molecule type" value="Genomic_DNA"/>
</dbReference>
<reference evidence="2 3" key="1">
    <citation type="submission" date="2016-10" db="EMBL/GenBank/DDBJ databases">
        <authorList>
            <person name="de Groot N.N."/>
        </authorList>
    </citation>
    <scope>NUCLEOTIDE SEQUENCE [LARGE SCALE GENOMIC DNA]</scope>
    <source>
        <strain evidence="2 3">DSM 16859</strain>
    </source>
</reference>
<dbReference type="AlphaFoldDB" id="A0A1H9TM63"/>
<dbReference type="SUPFAM" id="SSF52540">
    <property type="entry name" value="P-loop containing nucleoside triphosphate hydrolases"/>
    <property type="match status" value="1"/>
</dbReference>
<dbReference type="STRING" id="64702.SAMN05443377_12511"/>
<gene>
    <name evidence="2" type="ORF">SAMN05443377_12511</name>
</gene>
<dbReference type="Gene3D" id="3.40.50.300">
    <property type="entry name" value="P-loop containing nucleotide triphosphate hydrolases"/>
    <property type="match status" value="1"/>
</dbReference>
<evidence type="ECO:0000313" key="3">
    <source>
        <dbReference type="Proteomes" id="UP000198815"/>
    </source>
</evidence>
<dbReference type="GO" id="GO:0005525">
    <property type="term" value="F:GTP binding"/>
    <property type="evidence" value="ECO:0007669"/>
    <property type="project" value="InterPro"/>
</dbReference>
<evidence type="ECO:0000313" key="2">
    <source>
        <dbReference type="EMBL" id="SER98236.1"/>
    </source>
</evidence>
<dbReference type="RefSeq" id="WP_177170199.1">
    <property type="nucleotide sequence ID" value="NZ_FOGZ01000025.1"/>
</dbReference>